<dbReference type="GO" id="GO:0005730">
    <property type="term" value="C:nucleolus"/>
    <property type="evidence" value="ECO:0007669"/>
    <property type="project" value="TreeGrafter"/>
</dbReference>
<dbReference type="GO" id="GO:0003723">
    <property type="term" value="F:RNA binding"/>
    <property type="evidence" value="ECO:0007669"/>
    <property type="project" value="TreeGrafter"/>
</dbReference>
<dbReference type="STRING" id="34508.A0A4U8UP99"/>
<comment type="caution">
    <text evidence="5">The sequence shown here is derived from an EMBL/GenBank/DDBJ whole genome shotgun (WGS) entry which is preliminary data.</text>
</comment>
<sequence>MDSVRQTKTEFVVRHVLSQTVERKLFPRCFLTSNVQEVANPDGNAAPAINATCLSLLDGAVPMRFMFCGVYVTVSDPSTSPAAKSGFKPKPSCSFVFVFKNSLFTGGDLIGSTNTGKFTMSQYEAALEKAKQNCLQYFDYYREVLGRNINAKLCYTVKDQEMS</sequence>
<organism evidence="5 6">
    <name type="scientific">Steinernema carpocapsae</name>
    <name type="common">Entomopathogenic nematode</name>
    <dbReference type="NCBI Taxonomy" id="34508"/>
    <lineage>
        <taxon>Eukaryota</taxon>
        <taxon>Metazoa</taxon>
        <taxon>Ecdysozoa</taxon>
        <taxon>Nematoda</taxon>
        <taxon>Chromadorea</taxon>
        <taxon>Rhabditida</taxon>
        <taxon>Tylenchina</taxon>
        <taxon>Panagrolaimomorpha</taxon>
        <taxon>Strongyloidoidea</taxon>
        <taxon>Steinernematidae</taxon>
        <taxon>Steinernema</taxon>
    </lineage>
</organism>
<reference evidence="5 6" key="1">
    <citation type="journal article" date="2015" name="Genome Biol.">
        <title>Comparative genomics of Steinernema reveals deeply conserved gene regulatory networks.</title>
        <authorList>
            <person name="Dillman A.R."/>
            <person name="Macchietto M."/>
            <person name="Porter C.F."/>
            <person name="Rogers A."/>
            <person name="Williams B."/>
            <person name="Antoshechkin I."/>
            <person name="Lee M.M."/>
            <person name="Goodwin Z."/>
            <person name="Lu X."/>
            <person name="Lewis E.E."/>
            <person name="Goodrich-Blair H."/>
            <person name="Stock S.P."/>
            <person name="Adams B.J."/>
            <person name="Sternberg P.W."/>
            <person name="Mortazavi A."/>
        </authorList>
    </citation>
    <scope>NUCLEOTIDE SEQUENCE [LARGE SCALE GENOMIC DNA]</scope>
    <source>
        <strain evidence="5 6">ALL</strain>
    </source>
</reference>
<dbReference type="Proteomes" id="UP000298663">
    <property type="component" value="Chromosome X"/>
</dbReference>
<dbReference type="SUPFAM" id="SSF55666">
    <property type="entry name" value="Ribonuclease PH domain 2-like"/>
    <property type="match status" value="1"/>
</dbReference>
<dbReference type="OrthoDB" id="27298at2759"/>
<dbReference type="GO" id="GO:0006364">
    <property type="term" value="P:rRNA processing"/>
    <property type="evidence" value="ECO:0007669"/>
    <property type="project" value="UniProtKB-KW"/>
</dbReference>
<keyword evidence="6" id="KW-1185">Reference proteome</keyword>
<evidence type="ECO:0000313" key="6">
    <source>
        <dbReference type="Proteomes" id="UP000298663"/>
    </source>
</evidence>
<accession>A0A4U8UP99</accession>
<name>A0A4U8UP99_STECR</name>
<dbReference type="InterPro" id="IPR036345">
    <property type="entry name" value="ExoRNase_PH_dom2_sf"/>
</dbReference>
<keyword evidence="2" id="KW-0698">rRNA processing</keyword>
<dbReference type="GO" id="GO:0071051">
    <property type="term" value="P:poly(A)-dependent snoRNA 3'-end processing"/>
    <property type="evidence" value="ECO:0007669"/>
    <property type="project" value="TreeGrafter"/>
</dbReference>
<evidence type="ECO:0000256" key="4">
    <source>
        <dbReference type="ARBA" id="ARBA00023242"/>
    </source>
</evidence>
<comment type="subcellular location">
    <subcellularLocation>
        <location evidence="1">Nucleus</location>
    </subcellularLocation>
</comment>
<evidence type="ECO:0000256" key="3">
    <source>
        <dbReference type="ARBA" id="ARBA00022835"/>
    </source>
</evidence>
<gene>
    <name evidence="5" type="ORF">L596_002110</name>
</gene>
<dbReference type="InterPro" id="IPR027408">
    <property type="entry name" value="PNPase/RNase_PH_dom_sf"/>
</dbReference>
<evidence type="ECO:0000256" key="2">
    <source>
        <dbReference type="ARBA" id="ARBA00022552"/>
    </source>
</evidence>
<evidence type="ECO:0000313" key="5">
    <source>
        <dbReference type="EMBL" id="TMS34539.1"/>
    </source>
</evidence>
<protein>
    <submittedName>
        <fullName evidence="5">Uncharacterized protein</fullName>
    </submittedName>
</protein>
<dbReference type="EMBL" id="AZBU02000001">
    <property type="protein sequence ID" value="TMS34539.1"/>
    <property type="molecule type" value="Genomic_DNA"/>
</dbReference>
<dbReference type="GO" id="GO:0016075">
    <property type="term" value="P:rRNA catabolic process"/>
    <property type="evidence" value="ECO:0007669"/>
    <property type="project" value="TreeGrafter"/>
</dbReference>
<dbReference type="PANTHER" id="PTHR11953">
    <property type="entry name" value="EXOSOME COMPLEX COMPONENT"/>
    <property type="match status" value="1"/>
</dbReference>
<proteinExistence type="predicted"/>
<evidence type="ECO:0000256" key="1">
    <source>
        <dbReference type="ARBA" id="ARBA00004123"/>
    </source>
</evidence>
<keyword evidence="3" id="KW-0271">Exosome</keyword>
<keyword evidence="4" id="KW-0539">Nucleus</keyword>
<dbReference type="EMBL" id="CM016762">
    <property type="protein sequence ID" value="TMS34539.1"/>
    <property type="molecule type" value="Genomic_DNA"/>
</dbReference>
<dbReference type="InterPro" id="IPR050080">
    <property type="entry name" value="RNase_PH"/>
</dbReference>
<dbReference type="Gene3D" id="3.30.230.70">
    <property type="entry name" value="GHMP Kinase, N-terminal domain"/>
    <property type="match status" value="1"/>
</dbReference>
<dbReference type="GO" id="GO:0071028">
    <property type="term" value="P:nuclear mRNA surveillance"/>
    <property type="evidence" value="ECO:0007669"/>
    <property type="project" value="TreeGrafter"/>
</dbReference>
<dbReference type="GO" id="GO:0000177">
    <property type="term" value="C:cytoplasmic exosome (RNase complex)"/>
    <property type="evidence" value="ECO:0007669"/>
    <property type="project" value="TreeGrafter"/>
</dbReference>
<dbReference type="GO" id="GO:0034475">
    <property type="term" value="P:U4 snRNA 3'-end processing"/>
    <property type="evidence" value="ECO:0007669"/>
    <property type="project" value="TreeGrafter"/>
</dbReference>
<dbReference type="AlphaFoldDB" id="A0A4U8UP99"/>
<dbReference type="GO" id="GO:0000176">
    <property type="term" value="C:nuclear exosome (RNase complex)"/>
    <property type="evidence" value="ECO:0007669"/>
    <property type="project" value="TreeGrafter"/>
</dbReference>
<dbReference type="PANTHER" id="PTHR11953:SF1">
    <property type="entry name" value="EXOSOME COMPLEX COMPONENT RRP46"/>
    <property type="match status" value="1"/>
</dbReference>
<reference evidence="5 6" key="2">
    <citation type="journal article" date="2019" name="G3 (Bethesda)">
        <title>Hybrid Assembly of the Genome of the Entomopathogenic Nematode Steinernema carpocapsae Identifies the X-Chromosome.</title>
        <authorList>
            <person name="Serra L."/>
            <person name="Macchietto M."/>
            <person name="Macias-Munoz A."/>
            <person name="McGill C.J."/>
            <person name="Rodriguez I.M."/>
            <person name="Rodriguez B."/>
            <person name="Murad R."/>
            <person name="Mortazavi A."/>
        </authorList>
    </citation>
    <scope>NUCLEOTIDE SEQUENCE [LARGE SCALE GENOMIC DNA]</scope>
    <source>
        <strain evidence="5 6">ALL</strain>
    </source>
</reference>